<evidence type="ECO:0000256" key="4">
    <source>
        <dbReference type="ARBA" id="ARBA00023157"/>
    </source>
</evidence>
<dbReference type="GO" id="GO:0046872">
    <property type="term" value="F:metal ion binding"/>
    <property type="evidence" value="ECO:0007669"/>
    <property type="project" value="UniProtKB-KW"/>
</dbReference>
<keyword evidence="4" id="KW-1015">Disulfide bond</keyword>
<accession>A0A8J2KRQ2</accession>
<keyword evidence="8" id="KW-1185">Reference proteome</keyword>
<sequence length="69" mass="7613">MNEQCQRREGRSDARVYSKSTPDALCLELHCEWPTPGGGGYTNRKQKFRALDGSSCGTSGKRCREGSCV</sequence>
<dbReference type="InterPro" id="IPR041645">
    <property type="entry name" value="ADAMTS_CR_2"/>
</dbReference>
<evidence type="ECO:0000256" key="1">
    <source>
        <dbReference type="ARBA" id="ARBA00022723"/>
    </source>
</evidence>
<evidence type="ECO:0000256" key="2">
    <source>
        <dbReference type="ARBA" id="ARBA00022801"/>
    </source>
</evidence>
<evidence type="ECO:0000256" key="3">
    <source>
        <dbReference type="ARBA" id="ARBA00022833"/>
    </source>
</evidence>
<evidence type="ECO:0000313" key="7">
    <source>
        <dbReference type="EMBL" id="CAG7818222.1"/>
    </source>
</evidence>
<dbReference type="AlphaFoldDB" id="A0A8J2KRQ2"/>
<dbReference type="Proteomes" id="UP000708208">
    <property type="component" value="Unassembled WGS sequence"/>
</dbReference>
<evidence type="ECO:0000313" key="8">
    <source>
        <dbReference type="Proteomes" id="UP000708208"/>
    </source>
</evidence>
<keyword evidence="2" id="KW-0378">Hydrolase</keyword>
<evidence type="ECO:0000259" key="6">
    <source>
        <dbReference type="Pfam" id="PF17771"/>
    </source>
</evidence>
<proteinExistence type="predicted"/>
<dbReference type="GO" id="GO:0016787">
    <property type="term" value="F:hydrolase activity"/>
    <property type="evidence" value="ECO:0007669"/>
    <property type="project" value="UniProtKB-KW"/>
</dbReference>
<keyword evidence="1" id="KW-0479">Metal-binding</keyword>
<dbReference type="Pfam" id="PF17771">
    <property type="entry name" value="ADAMTS_CR_2"/>
    <property type="match status" value="1"/>
</dbReference>
<protein>
    <recommendedName>
        <fullName evidence="6">ADAMTS cysteine-rich domain-containing protein</fullName>
    </recommendedName>
</protein>
<keyword evidence="5" id="KW-0325">Glycoprotein</keyword>
<comment type="caution">
    <text evidence="7">The sequence shown here is derived from an EMBL/GenBank/DDBJ whole genome shotgun (WGS) entry which is preliminary data.</text>
</comment>
<dbReference type="EMBL" id="CAJVCH010414838">
    <property type="protein sequence ID" value="CAG7818222.1"/>
    <property type="molecule type" value="Genomic_DNA"/>
</dbReference>
<reference evidence="7" key="1">
    <citation type="submission" date="2021-06" db="EMBL/GenBank/DDBJ databases">
        <authorList>
            <person name="Hodson N. C."/>
            <person name="Mongue J. A."/>
            <person name="Jaron S. K."/>
        </authorList>
    </citation>
    <scope>NUCLEOTIDE SEQUENCE</scope>
</reference>
<organism evidence="7 8">
    <name type="scientific">Allacma fusca</name>
    <dbReference type="NCBI Taxonomy" id="39272"/>
    <lineage>
        <taxon>Eukaryota</taxon>
        <taxon>Metazoa</taxon>
        <taxon>Ecdysozoa</taxon>
        <taxon>Arthropoda</taxon>
        <taxon>Hexapoda</taxon>
        <taxon>Collembola</taxon>
        <taxon>Symphypleona</taxon>
        <taxon>Sminthuridae</taxon>
        <taxon>Allacma</taxon>
    </lineage>
</organism>
<name>A0A8J2KRQ2_9HEXA</name>
<feature type="domain" description="ADAMTS cysteine-rich" evidence="6">
    <location>
        <begin position="2"/>
        <end position="69"/>
    </location>
</feature>
<gene>
    <name evidence="7" type="ORF">AFUS01_LOCUS28736</name>
</gene>
<evidence type="ECO:0000256" key="5">
    <source>
        <dbReference type="ARBA" id="ARBA00023180"/>
    </source>
</evidence>
<keyword evidence="3" id="KW-0862">Zinc</keyword>